<keyword evidence="6" id="KW-1185">Reference proteome</keyword>
<feature type="chain" id="PRO_5044558414" evidence="2">
    <location>
        <begin position="23"/>
        <end position="323"/>
    </location>
</feature>
<dbReference type="Gene3D" id="3.40.190.10">
    <property type="entry name" value="Periplasmic binding protein-like II"/>
    <property type="match status" value="1"/>
</dbReference>
<evidence type="ECO:0000313" key="3">
    <source>
        <dbReference type="EMBL" id="QPS79793.1"/>
    </source>
</evidence>
<dbReference type="RefSeq" id="WP_016450255.1">
    <property type="nucleotide sequence ID" value="NZ_AP025556.1"/>
</dbReference>
<dbReference type="EMBL" id="CP065748">
    <property type="protein sequence ID" value="QPS79793.1"/>
    <property type="molecule type" value="Genomic_DNA"/>
</dbReference>
<dbReference type="SUPFAM" id="SSF53850">
    <property type="entry name" value="Periplasmic binding protein-like II"/>
    <property type="match status" value="1"/>
</dbReference>
<dbReference type="Pfam" id="PF03401">
    <property type="entry name" value="TctC"/>
    <property type="match status" value="1"/>
</dbReference>
<evidence type="ECO:0000313" key="4">
    <source>
        <dbReference type="EMBL" id="SDY24801.1"/>
    </source>
</evidence>
<dbReference type="CDD" id="cd13578">
    <property type="entry name" value="PBP2_Bug27"/>
    <property type="match status" value="1"/>
</dbReference>
<evidence type="ECO:0000256" key="2">
    <source>
        <dbReference type="SAM" id="SignalP"/>
    </source>
</evidence>
<dbReference type="KEGG" id="dla:I6G47_22635"/>
<name>A0A1H3IAS1_9BURK</name>
<protein>
    <submittedName>
        <fullName evidence="3">Tripartite tricarboxylate transporter substrate binding protein</fullName>
    </submittedName>
    <submittedName>
        <fullName evidence="4">Tripartite-type tricarboxylate transporter, receptor component TctC</fullName>
    </submittedName>
</protein>
<keyword evidence="4" id="KW-0675">Receptor</keyword>
<dbReference type="Proteomes" id="UP000183417">
    <property type="component" value="Unassembled WGS sequence"/>
</dbReference>
<dbReference type="InterPro" id="IPR042100">
    <property type="entry name" value="Bug_dom1"/>
</dbReference>
<comment type="similarity">
    <text evidence="1">Belongs to the UPF0065 (bug) family.</text>
</comment>
<sequence>MKKILNLIFGGIFLIAASLVHAAWPDRQITLVVPFPAGGGTDIVGRIIAKELAQRLRVNVVVENRPGASGNIGARQVSKARPDGYTLLICSTAQTISGALYTQAGYDVVNDLEAISTINDGPLVLITRPGLKLASVQDLIELARRSPGKLTYATPGYGSAGHMAAEALSLAADIRMLHIPYQGAAPMMSDLVSGQVDIAFDLLITAKQYVHQGKVNRVGVATRERSPLMPDWQTLSEQSPARLGNFNETSWNVLMAPKGTPAAIVNAINAQMKNILTDEKVQKKFMELGSIPLWKSVDSTKAFVSDDARKWRKVVSDAGIAKI</sequence>
<feature type="signal peptide" evidence="2">
    <location>
        <begin position="1"/>
        <end position="22"/>
    </location>
</feature>
<dbReference type="GeneID" id="94689486"/>
<dbReference type="PANTHER" id="PTHR42928">
    <property type="entry name" value="TRICARBOXYLATE-BINDING PROTEIN"/>
    <property type="match status" value="1"/>
</dbReference>
<dbReference type="InterPro" id="IPR005064">
    <property type="entry name" value="BUG"/>
</dbReference>
<dbReference type="EMBL" id="FNPE01000003">
    <property type="protein sequence ID" value="SDY24801.1"/>
    <property type="molecule type" value="Genomic_DNA"/>
</dbReference>
<dbReference type="PIRSF" id="PIRSF017082">
    <property type="entry name" value="YflP"/>
    <property type="match status" value="1"/>
</dbReference>
<dbReference type="AlphaFoldDB" id="A0A1H3IAS1"/>
<dbReference type="PANTHER" id="PTHR42928:SF5">
    <property type="entry name" value="BLR1237 PROTEIN"/>
    <property type="match status" value="1"/>
</dbReference>
<evidence type="ECO:0000313" key="5">
    <source>
        <dbReference type="Proteomes" id="UP000183417"/>
    </source>
</evidence>
<dbReference type="Proteomes" id="UP000595064">
    <property type="component" value="Chromosome"/>
</dbReference>
<organism evidence="4 5">
    <name type="scientific">Delftia lacustris</name>
    <dbReference type="NCBI Taxonomy" id="558537"/>
    <lineage>
        <taxon>Bacteria</taxon>
        <taxon>Pseudomonadati</taxon>
        <taxon>Pseudomonadota</taxon>
        <taxon>Betaproteobacteria</taxon>
        <taxon>Burkholderiales</taxon>
        <taxon>Comamonadaceae</taxon>
        <taxon>Delftia</taxon>
    </lineage>
</organism>
<reference evidence="4 5" key="1">
    <citation type="submission" date="2016-10" db="EMBL/GenBank/DDBJ databases">
        <authorList>
            <person name="de Groot N.N."/>
        </authorList>
    </citation>
    <scope>NUCLEOTIDE SEQUENCE [LARGE SCALE GENOMIC DNA]</scope>
    <source>
        <strain evidence="4 5">LMG 24775</strain>
    </source>
</reference>
<gene>
    <name evidence="3" type="ORF">I6G47_22635</name>
    <name evidence="4" type="ORF">SAMN05421547_103249</name>
</gene>
<evidence type="ECO:0000313" key="6">
    <source>
        <dbReference type="Proteomes" id="UP000595064"/>
    </source>
</evidence>
<dbReference type="Gene3D" id="3.40.190.150">
    <property type="entry name" value="Bordetella uptake gene, domain 1"/>
    <property type="match status" value="1"/>
</dbReference>
<proteinExistence type="inferred from homology"/>
<accession>A0A1H3IAS1</accession>
<reference evidence="3 6" key="2">
    <citation type="submission" date="2020-12" db="EMBL/GenBank/DDBJ databases">
        <title>FDA dAtabase for Regulatory Grade micrObial Sequences (FDA-ARGOS): Supporting development and validation of Infectious Disease Dx tests.</title>
        <authorList>
            <person name="Sproer C."/>
            <person name="Gronow S."/>
            <person name="Severitt S."/>
            <person name="Schroder I."/>
            <person name="Tallon L."/>
            <person name="Sadzewicz L."/>
            <person name="Zhao X."/>
            <person name="Boylan J."/>
            <person name="Ott S."/>
            <person name="Bowen H."/>
            <person name="Vavikolanu K."/>
            <person name="Mehta A."/>
            <person name="Aluvathingal J."/>
            <person name="Nadendla S."/>
            <person name="Lowell S."/>
            <person name="Myers T."/>
            <person name="Yan Y."/>
            <person name="Sichtig H."/>
        </authorList>
    </citation>
    <scope>NUCLEOTIDE SEQUENCE [LARGE SCALE GENOMIC DNA]</scope>
    <source>
        <strain evidence="3 6">FDAARGOS_890</strain>
    </source>
</reference>
<evidence type="ECO:0000256" key="1">
    <source>
        <dbReference type="ARBA" id="ARBA00006987"/>
    </source>
</evidence>
<keyword evidence="2" id="KW-0732">Signal</keyword>